<sequence length="203" mass="23319">MIHNVVFDFGAVLFDWNPHKIVSTFTQSTYEQDILLTHVLQHSDWLALDRGTMLMAEVIPKFAARTGFPEARMEDFIDHIQNSLTVIEASKNLLEDLLEQDFKLYYLTNMSSAFFDTLNDKHDFISLFHGGLVSAKELLMKPEPEIFQSLMIKYGLSPEDTYFIDDNEDNVLTARKLGITAIRFSSTPACYQQIRSALRLKVD</sequence>
<dbReference type="SFLD" id="SFLDG01129">
    <property type="entry name" value="C1.5:_HAD__Beta-PGM__Phosphata"/>
    <property type="match status" value="1"/>
</dbReference>
<comment type="caution">
    <text evidence="1">The sequence shown here is derived from an EMBL/GenBank/DDBJ whole genome shotgun (WGS) entry which is preliminary data.</text>
</comment>
<evidence type="ECO:0000313" key="2">
    <source>
        <dbReference type="Proteomes" id="UP000033633"/>
    </source>
</evidence>
<organism evidence="1 2">
    <name type="scientific">Photobacterium halotolerans</name>
    <dbReference type="NCBI Taxonomy" id="265726"/>
    <lineage>
        <taxon>Bacteria</taxon>
        <taxon>Pseudomonadati</taxon>
        <taxon>Pseudomonadota</taxon>
        <taxon>Gammaproteobacteria</taxon>
        <taxon>Vibrionales</taxon>
        <taxon>Vibrionaceae</taxon>
        <taxon>Photobacterium</taxon>
    </lineage>
</organism>
<protein>
    <submittedName>
        <fullName evidence="1">HAD family hydrolase</fullName>
    </submittedName>
</protein>
<dbReference type="InterPro" id="IPR036412">
    <property type="entry name" value="HAD-like_sf"/>
</dbReference>
<dbReference type="Gene3D" id="1.10.150.240">
    <property type="entry name" value="Putative phosphatase, domain 2"/>
    <property type="match status" value="1"/>
</dbReference>
<dbReference type="Gene3D" id="3.40.50.1000">
    <property type="entry name" value="HAD superfamily/HAD-like"/>
    <property type="match status" value="1"/>
</dbReference>
<dbReference type="EMBL" id="JWYV01000009">
    <property type="protein sequence ID" value="KKC99633.1"/>
    <property type="molecule type" value="Genomic_DNA"/>
</dbReference>
<dbReference type="STRING" id="265726.KY46_11990"/>
<dbReference type="RefSeq" id="WP_046220867.1">
    <property type="nucleotide sequence ID" value="NZ_JWYV01000009.1"/>
</dbReference>
<keyword evidence="1" id="KW-0378">Hydrolase</keyword>
<dbReference type="InterPro" id="IPR023198">
    <property type="entry name" value="PGP-like_dom2"/>
</dbReference>
<keyword evidence="2" id="KW-1185">Reference proteome</keyword>
<gene>
    <name evidence="1" type="ORF">KY46_11990</name>
</gene>
<dbReference type="PANTHER" id="PTHR43611">
    <property type="entry name" value="ALPHA-D-GLUCOSE 1-PHOSPHATE PHOSPHATASE"/>
    <property type="match status" value="1"/>
</dbReference>
<dbReference type="GO" id="GO:0016787">
    <property type="term" value="F:hydrolase activity"/>
    <property type="evidence" value="ECO:0007669"/>
    <property type="project" value="UniProtKB-KW"/>
</dbReference>
<name>A0A0F5VBZ4_9GAMM</name>
<dbReference type="SUPFAM" id="SSF56784">
    <property type="entry name" value="HAD-like"/>
    <property type="match status" value="1"/>
</dbReference>
<dbReference type="NCBIfam" id="TIGR01509">
    <property type="entry name" value="HAD-SF-IA-v3"/>
    <property type="match status" value="1"/>
</dbReference>
<dbReference type="PATRIC" id="fig|265726.11.peg.4572"/>
<dbReference type="PANTHER" id="PTHR43611:SF3">
    <property type="entry name" value="FLAVIN MONONUCLEOTIDE HYDROLASE 1, CHLOROPLATIC"/>
    <property type="match status" value="1"/>
</dbReference>
<dbReference type="Proteomes" id="UP000033633">
    <property type="component" value="Unassembled WGS sequence"/>
</dbReference>
<dbReference type="InterPro" id="IPR023214">
    <property type="entry name" value="HAD_sf"/>
</dbReference>
<evidence type="ECO:0000313" key="1">
    <source>
        <dbReference type="EMBL" id="KKC99633.1"/>
    </source>
</evidence>
<dbReference type="AlphaFoldDB" id="A0A0F5VBZ4"/>
<dbReference type="SFLD" id="SFLDS00003">
    <property type="entry name" value="Haloacid_Dehalogenase"/>
    <property type="match status" value="1"/>
</dbReference>
<dbReference type="Pfam" id="PF13419">
    <property type="entry name" value="HAD_2"/>
    <property type="match status" value="1"/>
</dbReference>
<reference evidence="1 2" key="1">
    <citation type="submission" date="2014-12" db="EMBL/GenBank/DDBJ databases">
        <title>Mercury Reductase activity and rhizosphere competence traits in the genome of root associated Photobacterium halotolerans MELD1.</title>
        <authorList>
            <person name="Mathew D.C."/>
            <person name="Huang C.-C."/>
        </authorList>
    </citation>
    <scope>NUCLEOTIDE SEQUENCE [LARGE SCALE GENOMIC DNA]</scope>
    <source>
        <strain evidence="1 2">MELD1</strain>
    </source>
</reference>
<accession>A0A0F5VBZ4</accession>
<dbReference type="InterPro" id="IPR006439">
    <property type="entry name" value="HAD-SF_hydro_IA"/>
</dbReference>
<dbReference type="OrthoDB" id="9797415at2"/>
<proteinExistence type="predicted"/>
<dbReference type="CDD" id="cd02603">
    <property type="entry name" value="HAD_sEH-N_like"/>
    <property type="match status" value="1"/>
</dbReference>
<dbReference type="InterPro" id="IPR041492">
    <property type="entry name" value="HAD_2"/>
</dbReference>